<feature type="non-terminal residue" evidence="2">
    <location>
        <position position="1"/>
    </location>
</feature>
<dbReference type="Gene3D" id="3.30.70.270">
    <property type="match status" value="1"/>
</dbReference>
<dbReference type="Proteomes" id="UP001057375">
    <property type="component" value="Unassembled WGS sequence"/>
</dbReference>
<comment type="caution">
    <text evidence="2">The sequence shown here is derived from an EMBL/GenBank/DDBJ whole genome shotgun (WGS) entry which is preliminary data.</text>
</comment>
<dbReference type="EMBL" id="BQXS01001882">
    <property type="protein sequence ID" value="GKT31169.1"/>
    <property type="molecule type" value="Genomic_DNA"/>
</dbReference>
<dbReference type="PROSITE" id="PS50878">
    <property type="entry name" value="RT_POL"/>
    <property type="match status" value="1"/>
</dbReference>
<keyword evidence="3" id="KW-1185">Reference proteome</keyword>
<dbReference type="InterPro" id="IPR053134">
    <property type="entry name" value="RNA-dir_DNA_polymerase"/>
</dbReference>
<dbReference type="InterPro" id="IPR043128">
    <property type="entry name" value="Rev_trsase/Diguanyl_cyclase"/>
</dbReference>
<dbReference type="PANTHER" id="PTHR24559">
    <property type="entry name" value="TRANSPOSON TY3-I GAG-POL POLYPROTEIN"/>
    <property type="match status" value="1"/>
</dbReference>
<name>A0ABQ5KIP2_9EUKA</name>
<evidence type="ECO:0000313" key="2">
    <source>
        <dbReference type="EMBL" id="GKT31169.1"/>
    </source>
</evidence>
<protein>
    <submittedName>
        <fullName evidence="2">Unnamed protein product</fullName>
    </submittedName>
</protein>
<dbReference type="Gene3D" id="3.10.10.10">
    <property type="entry name" value="HIV Type 1 Reverse Transcriptase, subunit A, domain 1"/>
    <property type="match status" value="1"/>
</dbReference>
<evidence type="ECO:0000259" key="1">
    <source>
        <dbReference type="PROSITE" id="PS50878"/>
    </source>
</evidence>
<dbReference type="InterPro" id="IPR000477">
    <property type="entry name" value="RT_dom"/>
</dbReference>
<feature type="domain" description="Reverse transcriptase" evidence="1">
    <location>
        <begin position="1"/>
        <end position="137"/>
    </location>
</feature>
<evidence type="ECO:0000313" key="3">
    <source>
        <dbReference type="Proteomes" id="UP001057375"/>
    </source>
</evidence>
<dbReference type="CDD" id="cd01647">
    <property type="entry name" value="RT_LTR"/>
    <property type="match status" value="1"/>
</dbReference>
<sequence length="137" mass="15299">IRPSTSEYSSAVTVAPKPDSPGRVCIDARTLNEYIKGNENPIPRLDDLFACKQFIGAKYFAKLDLKSAYTQIPLEEKCKHLSAFKTPVGLFEWNVLFFGIKTAPALFQARMNKILSSLIPNGVLVYLDDVIIFAKTQ</sequence>
<dbReference type="InterPro" id="IPR043502">
    <property type="entry name" value="DNA/RNA_pol_sf"/>
</dbReference>
<organism evidence="2 3">
    <name type="scientific">Aduncisulcus paluster</name>
    <dbReference type="NCBI Taxonomy" id="2918883"/>
    <lineage>
        <taxon>Eukaryota</taxon>
        <taxon>Metamonada</taxon>
        <taxon>Carpediemonas-like organisms</taxon>
        <taxon>Aduncisulcus</taxon>
    </lineage>
</organism>
<gene>
    <name evidence="2" type="ORF">ADUPG1_001878</name>
</gene>
<dbReference type="PANTHER" id="PTHR24559:SF444">
    <property type="entry name" value="REVERSE TRANSCRIPTASE DOMAIN-CONTAINING PROTEIN"/>
    <property type="match status" value="1"/>
</dbReference>
<proteinExistence type="predicted"/>
<accession>A0ABQ5KIP2</accession>
<dbReference type="SUPFAM" id="SSF56672">
    <property type="entry name" value="DNA/RNA polymerases"/>
    <property type="match status" value="1"/>
</dbReference>
<dbReference type="Pfam" id="PF00078">
    <property type="entry name" value="RVT_1"/>
    <property type="match status" value="1"/>
</dbReference>
<reference evidence="2" key="1">
    <citation type="submission" date="2022-03" db="EMBL/GenBank/DDBJ databases">
        <title>Draft genome sequence of Aduncisulcus paluster, a free-living microaerophilic Fornicata.</title>
        <authorList>
            <person name="Yuyama I."/>
            <person name="Kume K."/>
            <person name="Tamura T."/>
            <person name="Inagaki Y."/>
            <person name="Hashimoto T."/>
        </authorList>
    </citation>
    <scope>NUCLEOTIDE SEQUENCE</scope>
    <source>
        <strain evidence="2">NY0171</strain>
    </source>
</reference>